<evidence type="ECO:0000313" key="1">
    <source>
        <dbReference type="EMBL" id="PLW55888.1"/>
    </source>
</evidence>
<evidence type="ECO:0000313" key="2">
    <source>
        <dbReference type="Proteomes" id="UP000235388"/>
    </source>
</evidence>
<comment type="caution">
    <text evidence="1">The sequence shown here is derived from an EMBL/GenBank/DDBJ whole genome shotgun (WGS) entry which is preliminary data.</text>
</comment>
<proteinExistence type="predicted"/>
<dbReference type="EMBL" id="PGCJ01000027">
    <property type="protein sequence ID" value="PLW55888.1"/>
    <property type="molecule type" value="Genomic_DNA"/>
</dbReference>
<gene>
    <name evidence="1" type="ORF">PCANC_02205</name>
</gene>
<dbReference type="Proteomes" id="UP000235388">
    <property type="component" value="Unassembled WGS sequence"/>
</dbReference>
<sequence>MTWPTGNVTSPATPPTQPLVDVVSNGNARFKIDRRCFWIDTCNSSPAWVDATLALFDTTPVSLDKNPPLLDTALASINTILNIVNATSVRGSDTISKLITLPRPSRPSPTICTTSANLNRLVFLTGL</sequence>
<organism evidence="1 2">
    <name type="scientific">Puccinia coronata f. sp. avenae</name>
    <dbReference type="NCBI Taxonomy" id="200324"/>
    <lineage>
        <taxon>Eukaryota</taxon>
        <taxon>Fungi</taxon>
        <taxon>Dikarya</taxon>
        <taxon>Basidiomycota</taxon>
        <taxon>Pucciniomycotina</taxon>
        <taxon>Pucciniomycetes</taxon>
        <taxon>Pucciniales</taxon>
        <taxon>Pucciniaceae</taxon>
        <taxon>Puccinia</taxon>
    </lineage>
</organism>
<accession>A0A2N5W0V3</accession>
<keyword evidence="2" id="KW-1185">Reference proteome</keyword>
<protein>
    <submittedName>
        <fullName evidence="1">Uncharacterized protein</fullName>
    </submittedName>
</protein>
<dbReference type="AlphaFoldDB" id="A0A2N5W0V3"/>
<reference evidence="1 2" key="1">
    <citation type="submission" date="2017-11" db="EMBL/GenBank/DDBJ databases">
        <title>De novo assembly and phasing of dikaryotic genomes from two isolates of Puccinia coronata f. sp. avenae, the causal agent of oat crown rust.</title>
        <authorList>
            <person name="Miller M.E."/>
            <person name="Zhang Y."/>
            <person name="Omidvar V."/>
            <person name="Sperschneider J."/>
            <person name="Schwessinger B."/>
            <person name="Raley C."/>
            <person name="Palmer J.M."/>
            <person name="Garnica D."/>
            <person name="Upadhyaya N."/>
            <person name="Rathjen J."/>
            <person name="Taylor J.M."/>
            <person name="Park R.F."/>
            <person name="Dodds P.N."/>
            <person name="Hirsch C.D."/>
            <person name="Kianian S.F."/>
            <person name="Figueroa M."/>
        </authorList>
    </citation>
    <scope>NUCLEOTIDE SEQUENCE [LARGE SCALE GENOMIC DNA]</scope>
    <source>
        <strain evidence="1">12NC29</strain>
    </source>
</reference>
<name>A0A2N5W0V3_9BASI</name>